<organism evidence="4 5">
    <name type="scientific">Streptomyces flaveus</name>
    <dbReference type="NCBI Taxonomy" id="66370"/>
    <lineage>
        <taxon>Bacteria</taxon>
        <taxon>Bacillati</taxon>
        <taxon>Actinomycetota</taxon>
        <taxon>Actinomycetes</taxon>
        <taxon>Kitasatosporales</taxon>
        <taxon>Streptomycetaceae</taxon>
        <taxon>Streptomyces</taxon>
        <taxon>Streptomyces aurantiacus group</taxon>
    </lineage>
</organism>
<evidence type="ECO:0000256" key="1">
    <source>
        <dbReference type="ARBA" id="ARBA00023125"/>
    </source>
</evidence>
<dbReference type="InterPro" id="IPR050109">
    <property type="entry name" value="HTH-type_TetR-like_transc_reg"/>
</dbReference>
<feature type="domain" description="HTH tetR-type" evidence="3">
    <location>
        <begin position="14"/>
        <end position="74"/>
    </location>
</feature>
<comment type="caution">
    <text evidence="4">The sequence shown here is derived from an EMBL/GenBank/DDBJ whole genome shotgun (WGS) entry which is preliminary data.</text>
</comment>
<evidence type="ECO:0000313" key="4">
    <source>
        <dbReference type="EMBL" id="GGK94448.1"/>
    </source>
</evidence>
<dbReference type="PANTHER" id="PTHR30055:SF146">
    <property type="entry name" value="HTH-TYPE TRANSCRIPTIONAL DUAL REGULATOR CECR"/>
    <property type="match status" value="1"/>
</dbReference>
<dbReference type="Proteomes" id="UP000637788">
    <property type="component" value="Unassembled WGS sequence"/>
</dbReference>
<accession>A0A917R7M2</accession>
<protein>
    <submittedName>
        <fullName evidence="4">TetR family transcriptional regulator</fullName>
    </submittedName>
</protein>
<reference evidence="4" key="1">
    <citation type="journal article" date="2014" name="Int. J. Syst. Evol. Microbiol.">
        <title>Complete genome sequence of Corynebacterium casei LMG S-19264T (=DSM 44701T), isolated from a smear-ripened cheese.</title>
        <authorList>
            <consortium name="US DOE Joint Genome Institute (JGI-PGF)"/>
            <person name="Walter F."/>
            <person name="Albersmeier A."/>
            <person name="Kalinowski J."/>
            <person name="Ruckert C."/>
        </authorList>
    </citation>
    <scope>NUCLEOTIDE SEQUENCE</scope>
    <source>
        <strain evidence="4">JCM 3035</strain>
    </source>
</reference>
<dbReference type="InterPro" id="IPR001647">
    <property type="entry name" value="HTH_TetR"/>
</dbReference>
<dbReference type="InterPro" id="IPR009057">
    <property type="entry name" value="Homeodomain-like_sf"/>
</dbReference>
<dbReference type="Gene3D" id="1.10.357.10">
    <property type="entry name" value="Tetracycline Repressor, domain 2"/>
    <property type="match status" value="1"/>
</dbReference>
<dbReference type="EMBL" id="BMPQ01000021">
    <property type="protein sequence ID" value="GGK94448.1"/>
    <property type="molecule type" value="Genomic_DNA"/>
</dbReference>
<name>A0A917R7M2_9ACTN</name>
<dbReference type="GO" id="GO:0000976">
    <property type="term" value="F:transcription cis-regulatory region binding"/>
    <property type="evidence" value="ECO:0007669"/>
    <property type="project" value="TreeGrafter"/>
</dbReference>
<feature type="DNA-binding region" description="H-T-H motif" evidence="2">
    <location>
        <begin position="37"/>
        <end position="56"/>
    </location>
</feature>
<evidence type="ECO:0000313" key="5">
    <source>
        <dbReference type="Proteomes" id="UP000637788"/>
    </source>
</evidence>
<reference evidence="4" key="2">
    <citation type="submission" date="2020-09" db="EMBL/GenBank/DDBJ databases">
        <authorList>
            <person name="Sun Q."/>
            <person name="Ohkuma M."/>
        </authorList>
    </citation>
    <scope>NUCLEOTIDE SEQUENCE</scope>
    <source>
        <strain evidence="4">JCM 3035</strain>
    </source>
</reference>
<dbReference type="PRINTS" id="PR00455">
    <property type="entry name" value="HTHTETR"/>
</dbReference>
<dbReference type="AlphaFoldDB" id="A0A917R7M2"/>
<sequence length="196" mass="21773">MATNFILVVRMSAEERRESVIRAAVSEFARGGYYGTSTEAIAKRVGVSQPYLFRLFPGKKAIFLAAAERCTEGTRRTFEEAAKGLEGEEALHSMADAYTKLIAEQPELLLMQMQMYAAVGAAEEAGDREFGEAVRTGWMRLWDTVHVPLGADVNETTTFLAYGMLVNCLVAMGFPPEHRVWEGLYPSARTKGRLEH</sequence>
<keyword evidence="1 2" id="KW-0238">DNA-binding</keyword>
<dbReference type="PROSITE" id="PS50977">
    <property type="entry name" value="HTH_TETR_2"/>
    <property type="match status" value="1"/>
</dbReference>
<evidence type="ECO:0000256" key="2">
    <source>
        <dbReference type="PROSITE-ProRule" id="PRU00335"/>
    </source>
</evidence>
<dbReference type="SUPFAM" id="SSF46689">
    <property type="entry name" value="Homeodomain-like"/>
    <property type="match status" value="1"/>
</dbReference>
<dbReference type="GO" id="GO:0003700">
    <property type="term" value="F:DNA-binding transcription factor activity"/>
    <property type="evidence" value="ECO:0007669"/>
    <property type="project" value="TreeGrafter"/>
</dbReference>
<dbReference type="Pfam" id="PF00440">
    <property type="entry name" value="TetR_N"/>
    <property type="match status" value="1"/>
</dbReference>
<evidence type="ECO:0000259" key="3">
    <source>
        <dbReference type="PROSITE" id="PS50977"/>
    </source>
</evidence>
<keyword evidence="5" id="KW-1185">Reference proteome</keyword>
<dbReference type="PANTHER" id="PTHR30055">
    <property type="entry name" value="HTH-TYPE TRANSCRIPTIONAL REGULATOR RUTR"/>
    <property type="match status" value="1"/>
</dbReference>
<proteinExistence type="predicted"/>
<gene>
    <name evidence="4" type="ORF">GCM10010094_64190</name>
</gene>